<dbReference type="AlphaFoldDB" id="A0A2I4DEP1"/>
<dbReference type="OrthoDB" id="308440at2759"/>
<sequence length="327" mass="35824">MLSLHCLHVLHPLASVQNSNNPSTPFLKPTISPIFPIFNIHPILSVPYPTTQAQCTYLSITPNFQGFKLQNHVTHFQTLYCCASKDAVEDTNAVLESASGEGGGGEGGGGGSEDGDDGQVEKKKKKSGGSGLLPDWLNFTSDDAQTLFAVLAISLAFRSFVAEPRYIPSLSMYPTFDVGDRIVAEKVSYYFRKPCANDIVIFKSPPVLQKVGYTDYDVFIKRVVAKEGDIVEVRKGKLIVNGVERNEDFILEPPSYDMTPISVPENYVFVMGDNRNNSYDSHAWGPLPAKNIIGRSVLRYWPPNRIGSTVLGAGCAVDRQESSPVTK</sequence>
<evidence type="ECO:0000256" key="1">
    <source>
        <dbReference type="ARBA" id="ARBA00000677"/>
    </source>
</evidence>
<dbReference type="InterPro" id="IPR000223">
    <property type="entry name" value="Pept_S26A_signal_pept_1"/>
</dbReference>
<comment type="similarity">
    <text evidence="4">Belongs to the peptidase S26 family.</text>
</comment>
<dbReference type="GO" id="GO:0006465">
    <property type="term" value="P:signal peptide processing"/>
    <property type="evidence" value="ECO:0000318"/>
    <property type="project" value="GO_Central"/>
</dbReference>
<accession>A0A2I4DEP1</accession>
<dbReference type="PANTHER" id="PTHR43390:SF1">
    <property type="entry name" value="CHLOROPLAST PROCESSING PEPTIDASE"/>
    <property type="match status" value="1"/>
</dbReference>
<dbReference type="GO" id="GO:0009003">
    <property type="term" value="F:signal peptidase activity"/>
    <property type="evidence" value="ECO:0007669"/>
    <property type="project" value="UniProtKB-EC"/>
</dbReference>
<proteinExistence type="inferred from homology"/>
<gene>
    <name evidence="14" type="primary">LOC108979386</name>
</gene>
<evidence type="ECO:0000256" key="6">
    <source>
        <dbReference type="ARBA" id="ARBA00022528"/>
    </source>
</evidence>
<comment type="subcellular location">
    <subcellularLocation>
        <location evidence="3">Membrane</location>
    </subcellularLocation>
    <subcellularLocation>
        <location evidence="2">Plastid</location>
        <location evidence="2">Chloroplast</location>
    </subcellularLocation>
</comment>
<evidence type="ECO:0000256" key="11">
    <source>
        <dbReference type="ARBA" id="ARBA00023136"/>
    </source>
</evidence>
<dbReference type="STRING" id="51240.A0A2I4DEP1"/>
<evidence type="ECO:0000256" key="2">
    <source>
        <dbReference type="ARBA" id="ARBA00004229"/>
    </source>
</evidence>
<comment type="catalytic activity">
    <reaction evidence="1">
        <text>Cleavage of hydrophobic, N-terminal signal or leader sequences from secreted and periplasmic proteins.</text>
        <dbReference type="EC" id="3.4.21.89"/>
    </reaction>
</comment>
<dbReference type="GO" id="GO:0010027">
    <property type="term" value="P:thylakoid membrane organization"/>
    <property type="evidence" value="ECO:0000318"/>
    <property type="project" value="GO_Central"/>
</dbReference>
<organism evidence="13 14">
    <name type="scientific">Juglans regia</name>
    <name type="common">English walnut</name>
    <dbReference type="NCBI Taxonomy" id="51240"/>
    <lineage>
        <taxon>Eukaryota</taxon>
        <taxon>Viridiplantae</taxon>
        <taxon>Streptophyta</taxon>
        <taxon>Embryophyta</taxon>
        <taxon>Tracheophyta</taxon>
        <taxon>Spermatophyta</taxon>
        <taxon>Magnoliopsida</taxon>
        <taxon>eudicotyledons</taxon>
        <taxon>Gunneridae</taxon>
        <taxon>Pentapetalae</taxon>
        <taxon>rosids</taxon>
        <taxon>fabids</taxon>
        <taxon>Fagales</taxon>
        <taxon>Juglandaceae</taxon>
        <taxon>Juglans</taxon>
    </lineage>
</organism>
<dbReference type="InterPro" id="IPR019756">
    <property type="entry name" value="Pept_S26A_signal_pept_1_Ser-AS"/>
</dbReference>
<evidence type="ECO:0000256" key="4">
    <source>
        <dbReference type="ARBA" id="ARBA00009370"/>
    </source>
</evidence>
<dbReference type="FunFam" id="2.10.109.10:FF:000012">
    <property type="entry name" value="Peptidase/ serine-type peptidase"/>
    <property type="match status" value="1"/>
</dbReference>
<evidence type="ECO:0000313" key="14">
    <source>
        <dbReference type="RefSeq" id="XP_018805607.1"/>
    </source>
</evidence>
<dbReference type="CDD" id="cd06530">
    <property type="entry name" value="S26_SPase_I"/>
    <property type="match status" value="1"/>
</dbReference>
<name>A0A2I4DEP1_JUGRE</name>
<keyword evidence="8" id="KW-0645">Protease</keyword>
<dbReference type="InterPro" id="IPR019758">
    <property type="entry name" value="Pept_S26A_signal_pept_1_CS"/>
</dbReference>
<evidence type="ECO:0000256" key="7">
    <source>
        <dbReference type="ARBA" id="ARBA00022640"/>
    </source>
</evidence>
<dbReference type="GeneID" id="108979386"/>
<dbReference type="InterPro" id="IPR036286">
    <property type="entry name" value="LexA/Signal_pep-like_sf"/>
</dbReference>
<evidence type="ECO:0000313" key="13">
    <source>
        <dbReference type="Proteomes" id="UP000235220"/>
    </source>
</evidence>
<dbReference type="NCBIfam" id="TIGR02227">
    <property type="entry name" value="sigpep_I_bact"/>
    <property type="match status" value="1"/>
</dbReference>
<keyword evidence="9" id="KW-0378">Hydrolase</keyword>
<reference evidence="14" key="1">
    <citation type="submission" date="2025-08" db="UniProtKB">
        <authorList>
            <consortium name="RefSeq"/>
        </authorList>
    </citation>
    <scope>IDENTIFICATION</scope>
    <source>
        <tissue evidence="14">Leaves</tissue>
    </source>
</reference>
<evidence type="ECO:0000256" key="5">
    <source>
        <dbReference type="ARBA" id="ARBA00013208"/>
    </source>
</evidence>
<dbReference type="Pfam" id="PF10502">
    <property type="entry name" value="Peptidase_S26"/>
    <property type="match status" value="1"/>
</dbReference>
<dbReference type="PROSITE" id="PS00501">
    <property type="entry name" value="SPASE_I_1"/>
    <property type="match status" value="1"/>
</dbReference>
<dbReference type="KEGG" id="jre:108979386"/>
<dbReference type="Proteomes" id="UP000235220">
    <property type="component" value="Chromosome 1"/>
</dbReference>
<keyword evidence="6" id="KW-0150">Chloroplast</keyword>
<dbReference type="FunCoup" id="A0A2I4DEP1">
    <property type="interactions" value="1047"/>
</dbReference>
<dbReference type="PRINTS" id="PR00727">
    <property type="entry name" value="LEADERPTASE"/>
</dbReference>
<protein>
    <recommendedName>
        <fullName evidence="5">signal peptidase I</fullName>
        <ecNumber evidence="5">3.4.21.89</ecNumber>
    </recommendedName>
</protein>
<dbReference type="EC" id="3.4.21.89" evidence="5"/>
<dbReference type="Gramene" id="Jr01_28380_p1">
    <property type="protein sequence ID" value="cds.Jr01_28380_p1"/>
    <property type="gene ID" value="Jr01_28380"/>
</dbReference>
<keyword evidence="13" id="KW-1185">Reference proteome</keyword>
<evidence type="ECO:0000256" key="10">
    <source>
        <dbReference type="ARBA" id="ARBA00022946"/>
    </source>
</evidence>
<dbReference type="PANTHER" id="PTHR43390">
    <property type="entry name" value="SIGNAL PEPTIDASE I"/>
    <property type="match status" value="1"/>
</dbReference>
<keyword evidence="7" id="KW-0934">Plastid</keyword>
<dbReference type="SUPFAM" id="SSF51306">
    <property type="entry name" value="LexA/Signal peptidase"/>
    <property type="match status" value="1"/>
</dbReference>
<dbReference type="InterPro" id="IPR019533">
    <property type="entry name" value="Peptidase_S26"/>
</dbReference>
<feature type="region of interest" description="Disordered" evidence="12">
    <location>
        <begin position="96"/>
        <end position="129"/>
    </location>
</feature>
<feature type="compositionally biased region" description="Gly residues" evidence="12">
    <location>
        <begin position="100"/>
        <end position="112"/>
    </location>
</feature>
<dbReference type="RefSeq" id="XP_018805607.1">
    <property type="nucleotide sequence ID" value="XM_018950062.2"/>
</dbReference>
<evidence type="ECO:0000256" key="8">
    <source>
        <dbReference type="ARBA" id="ARBA00022670"/>
    </source>
</evidence>
<dbReference type="PROSITE" id="PS00761">
    <property type="entry name" value="SPASE_I_3"/>
    <property type="match status" value="1"/>
</dbReference>
<dbReference type="GO" id="GO:0009535">
    <property type="term" value="C:chloroplast thylakoid membrane"/>
    <property type="evidence" value="ECO:0000318"/>
    <property type="project" value="GO_Central"/>
</dbReference>
<evidence type="ECO:0000256" key="12">
    <source>
        <dbReference type="SAM" id="MobiDB-lite"/>
    </source>
</evidence>
<evidence type="ECO:0000256" key="9">
    <source>
        <dbReference type="ARBA" id="ARBA00022801"/>
    </source>
</evidence>
<dbReference type="Gene3D" id="2.10.109.10">
    <property type="entry name" value="Umud Fragment, subunit A"/>
    <property type="match status" value="1"/>
</dbReference>
<keyword evidence="10" id="KW-0809">Transit peptide</keyword>
<keyword evidence="11" id="KW-0472">Membrane</keyword>
<dbReference type="GO" id="GO:0004252">
    <property type="term" value="F:serine-type endopeptidase activity"/>
    <property type="evidence" value="ECO:0000318"/>
    <property type="project" value="GO_Central"/>
</dbReference>
<evidence type="ECO:0000256" key="3">
    <source>
        <dbReference type="ARBA" id="ARBA00004370"/>
    </source>
</evidence>